<dbReference type="HOGENOM" id="CLU_085951_0_1_6"/>
<dbReference type="InterPro" id="IPR021146">
    <property type="entry name" value="Phage_gp6-like_head-tail"/>
</dbReference>
<dbReference type="InterPro" id="IPR006450">
    <property type="entry name" value="Phage_HK97_gp6-like"/>
</dbReference>
<protein>
    <recommendedName>
        <fullName evidence="4">Phage gp6-like head-tail connector protein</fullName>
    </recommendedName>
</protein>
<name>A0A0K8QPI0_9GAMM</name>
<dbReference type="OrthoDB" id="8452228at2"/>
<evidence type="ECO:0000313" key="2">
    <source>
        <dbReference type="EMBL" id="GAP66798.1"/>
    </source>
</evidence>
<reference evidence="1" key="1">
    <citation type="submission" date="2015-03" db="EMBL/GenBank/DDBJ databases">
        <title>Draft genome sequence of Mizugakiibacter sediminis skMP5.</title>
        <authorList>
            <person name="Watanabe T."/>
            <person name="Kojima H."/>
            <person name="Fukui M."/>
        </authorList>
    </citation>
    <scope>NUCLEOTIDE SEQUENCE</scope>
    <source>
        <strain evidence="1">SkMP5</strain>
    </source>
</reference>
<dbReference type="EMBL" id="DF952378">
    <property type="protein sequence ID" value="GAN43857.1"/>
    <property type="molecule type" value="Genomic_DNA"/>
</dbReference>
<sequence>MSWSVTTPPSEEPVTLTEAKLHLRVDTDMTDDDPLITSLIQAAREHVEAACQRALMPQVWTERRTSFPGTPTCPSIPGSPYGYLRVPSLAQQTILLSGGKVRAVDSVKYVDDTGTLQTLDPAAYDADLTSEPAQVAPAYGTSWPATREQPGAVQVQYQVGYADANSIPAALKAAVLLVLADLYANREAVVNGPVMSNPALSRLLDPYKRVLP</sequence>
<accession>A0A0K8QPI0</accession>
<evidence type="ECO:0000313" key="3">
    <source>
        <dbReference type="Proteomes" id="UP000253740"/>
    </source>
</evidence>
<dbReference type="Pfam" id="PF05135">
    <property type="entry name" value="Phage_connect_1"/>
    <property type="match status" value="1"/>
</dbReference>
<dbReference type="NCBIfam" id="TIGR01560">
    <property type="entry name" value="put_DNA_pack"/>
    <property type="match status" value="1"/>
</dbReference>
<gene>
    <name evidence="1" type="ORF">MBSD_0370</name>
    <name evidence="2" type="ORF">MBSD_n2113</name>
</gene>
<dbReference type="STRING" id="1475481.GCA_000953855_02161"/>
<dbReference type="EMBL" id="DF970235">
    <property type="protein sequence ID" value="GAP66798.1"/>
    <property type="molecule type" value="Genomic_DNA"/>
</dbReference>
<evidence type="ECO:0000313" key="1">
    <source>
        <dbReference type="EMBL" id="GAN43857.1"/>
    </source>
</evidence>
<dbReference type="Proteomes" id="UP000253740">
    <property type="component" value="Unassembled WGS sequence"/>
</dbReference>
<dbReference type="Gene3D" id="1.10.3230.30">
    <property type="entry name" value="Phage gp6-like head-tail connector protein"/>
    <property type="match status" value="1"/>
</dbReference>
<proteinExistence type="predicted"/>
<dbReference type="CDD" id="cd08054">
    <property type="entry name" value="gp6"/>
    <property type="match status" value="1"/>
</dbReference>
<organism evidence="2">
    <name type="scientific">Mizugakiibacter sediminis</name>
    <dbReference type="NCBI Taxonomy" id="1475481"/>
    <lineage>
        <taxon>Bacteria</taxon>
        <taxon>Pseudomonadati</taxon>
        <taxon>Pseudomonadota</taxon>
        <taxon>Gammaproteobacteria</taxon>
        <taxon>Lysobacterales</taxon>
        <taxon>Rhodanobacteraceae</taxon>
        <taxon>Mizugakiibacter</taxon>
    </lineage>
</organism>
<dbReference type="AlphaFoldDB" id="A0A0K8QPI0"/>
<evidence type="ECO:0008006" key="4">
    <source>
        <dbReference type="Google" id="ProtNLM"/>
    </source>
</evidence>
<dbReference type="RefSeq" id="WP_062537387.1">
    <property type="nucleotide sequence ID" value="NZ_DF970235.1"/>
</dbReference>
<dbReference type="InterPro" id="IPR011738">
    <property type="entry name" value="Phage_CHP"/>
</dbReference>
<dbReference type="NCBIfam" id="TIGR02215">
    <property type="entry name" value="phage_chp_gp8"/>
    <property type="match status" value="2"/>
</dbReference>
<reference evidence="2" key="2">
    <citation type="submission" date="2015-08" db="EMBL/GenBank/DDBJ databases">
        <title>Complete DNA Sequence of Pseudomonas syringae pv. actinidiae, the Causal Agent of Kiwifruit Canker Disease.</title>
        <authorList>
            <person name="Rikkerink E.H.A."/>
            <person name="Fineran P.C."/>
        </authorList>
    </citation>
    <scope>NUCLEOTIDE SEQUENCE</scope>
    <source>
        <strain evidence="2">SkMP5</strain>
    </source>
</reference>
<keyword evidence="3" id="KW-1185">Reference proteome</keyword>